<dbReference type="GO" id="GO:0035861">
    <property type="term" value="C:site of double-strand break"/>
    <property type="evidence" value="ECO:0007669"/>
    <property type="project" value="TreeGrafter"/>
</dbReference>
<dbReference type="Proteomes" id="UP000694621">
    <property type="component" value="Unplaced"/>
</dbReference>
<gene>
    <name evidence="2" type="primary">CNTD1</name>
    <name evidence="2" type="ORF">AMEX_G18221</name>
</gene>
<name>A0A8B9K303_ASTMX</name>
<evidence type="ECO:0000256" key="1">
    <source>
        <dbReference type="SAM" id="MobiDB-lite"/>
    </source>
</evidence>
<sequence length="311" mass="34712">MAKRPRAFSSSGQESPRFGEASPEVLSDFLSDLNNSNKSRLQNISSLCGNFKQGKVVEHAFLICEELGLDASVGYHAVEILDRFMVQHIENFIISQRSEAGEGPSCRAKKHNEDLIYQSFRGKFQIFLLSSVQIASKLALHSSAVHNDSASRYLQSLGSSCPEEKLLETELLILKTLDFQLNMPNPLLYVETLLEVLAHNVPTMPVAQLHHLCRYVLQFIYLKRGPVYQSLLVAATGCLNPSPEQREKFVSVTEDCMLLGVGVITVSAYIYQTSVWEKVVEELTLITGISARSIIDFAHVTLMHITKNRAP</sequence>
<dbReference type="OrthoDB" id="9983043at2759"/>
<dbReference type="Gene3D" id="1.10.472.10">
    <property type="entry name" value="Cyclin-like"/>
    <property type="match status" value="1"/>
</dbReference>
<accession>A0A8B9K303</accession>
<dbReference type="InterPro" id="IPR036915">
    <property type="entry name" value="Cyclin-like_sf"/>
</dbReference>
<dbReference type="EMBL" id="JAICCE010000015">
    <property type="protein sequence ID" value="KAG9267387.1"/>
    <property type="molecule type" value="Genomic_DNA"/>
</dbReference>
<dbReference type="Proteomes" id="UP000752171">
    <property type="component" value="Unassembled WGS sequence"/>
</dbReference>
<dbReference type="KEGG" id="amex:103045640"/>
<dbReference type="AlphaFoldDB" id="A0A8B9K303"/>
<evidence type="ECO:0000313" key="3">
    <source>
        <dbReference type="Ensembl" id="ENSAMXP00005030624.1"/>
    </source>
</evidence>
<evidence type="ECO:0000313" key="4">
    <source>
        <dbReference type="Proteomes" id="UP000694621"/>
    </source>
</evidence>
<dbReference type="CTD" id="124817"/>
<proteinExistence type="predicted"/>
<protein>
    <submittedName>
        <fullName evidence="3">Cyclin N-terminal domain containing 1</fullName>
    </submittedName>
    <submittedName>
        <fullName evidence="2">Cyclin N-terminal domain-containing protein 1</fullName>
    </submittedName>
</protein>
<dbReference type="GO" id="GO:0007131">
    <property type="term" value="P:reciprocal meiotic recombination"/>
    <property type="evidence" value="ECO:0007669"/>
    <property type="project" value="TreeGrafter"/>
</dbReference>
<reference evidence="2 5" key="1">
    <citation type="submission" date="2021-07" db="EMBL/GenBank/DDBJ databases">
        <authorList>
            <person name="Imarazene B."/>
            <person name="Zahm M."/>
            <person name="Klopp C."/>
            <person name="Cabau C."/>
            <person name="Beille S."/>
            <person name="Jouanno E."/>
            <person name="Castinel A."/>
            <person name="Lluch J."/>
            <person name="Gil L."/>
            <person name="Kuchtly C."/>
            <person name="Lopez Roques C."/>
            <person name="Donnadieu C."/>
            <person name="Parrinello H."/>
            <person name="Journot L."/>
            <person name="Du K."/>
            <person name="Schartl M."/>
            <person name="Retaux S."/>
            <person name="Guiguen Y."/>
        </authorList>
    </citation>
    <scope>NUCLEOTIDE SEQUENCE [LARGE SCALE GENOMIC DNA]</scope>
    <source>
        <strain evidence="2">Pach_M1</strain>
        <tissue evidence="2">Testis</tissue>
    </source>
</reference>
<reference evidence="3" key="2">
    <citation type="submission" date="2025-05" db="UniProtKB">
        <authorList>
            <consortium name="Ensembl"/>
        </authorList>
    </citation>
    <scope>IDENTIFICATION</scope>
</reference>
<dbReference type="Ensembl" id="ENSAMXT00005033526.1">
    <property type="protein sequence ID" value="ENSAMXP00005030624.1"/>
    <property type="gene ID" value="ENSAMXG00005015013.1"/>
</dbReference>
<organism evidence="3 4">
    <name type="scientific">Astyanax mexicanus</name>
    <name type="common">Blind cave fish</name>
    <name type="synonym">Astyanax fasciatus mexicanus</name>
    <dbReference type="NCBI Taxonomy" id="7994"/>
    <lineage>
        <taxon>Eukaryota</taxon>
        <taxon>Metazoa</taxon>
        <taxon>Chordata</taxon>
        <taxon>Craniata</taxon>
        <taxon>Vertebrata</taxon>
        <taxon>Euteleostomi</taxon>
        <taxon>Actinopterygii</taxon>
        <taxon>Neopterygii</taxon>
        <taxon>Teleostei</taxon>
        <taxon>Ostariophysi</taxon>
        <taxon>Characiformes</taxon>
        <taxon>Characoidei</taxon>
        <taxon>Acestrorhamphidae</taxon>
        <taxon>Acestrorhamphinae</taxon>
        <taxon>Astyanax</taxon>
    </lineage>
</organism>
<dbReference type="GeneID" id="103045640"/>
<feature type="region of interest" description="Disordered" evidence="1">
    <location>
        <begin position="1"/>
        <end position="20"/>
    </location>
</feature>
<dbReference type="PANTHER" id="PTHR21615:SF2">
    <property type="entry name" value="CYCLIN N-TERMINAL DOMAIN-CONTAINING PROTEIN 1"/>
    <property type="match status" value="1"/>
</dbReference>
<evidence type="ECO:0000313" key="2">
    <source>
        <dbReference type="EMBL" id="KAG9267387.1"/>
    </source>
</evidence>
<dbReference type="PANTHER" id="PTHR21615">
    <property type="entry name" value="CYCLIN N-TERMINAL DOMAIN-CONTAINING PROTEIN 1"/>
    <property type="match status" value="1"/>
</dbReference>
<evidence type="ECO:0000313" key="5">
    <source>
        <dbReference type="Proteomes" id="UP000752171"/>
    </source>
</evidence>
<dbReference type="SUPFAM" id="SSF47954">
    <property type="entry name" value="Cyclin-like"/>
    <property type="match status" value="1"/>
</dbReference>